<keyword evidence="4 6" id="KW-1133">Transmembrane helix</keyword>
<gene>
    <name evidence="7" type="ORF">H9Y05_05655</name>
</gene>
<feature type="transmembrane region" description="Helical" evidence="6">
    <location>
        <begin position="95"/>
        <end position="121"/>
    </location>
</feature>
<evidence type="ECO:0000313" key="8">
    <source>
        <dbReference type="Proteomes" id="UP000652681"/>
    </source>
</evidence>
<evidence type="ECO:0000256" key="4">
    <source>
        <dbReference type="ARBA" id="ARBA00022989"/>
    </source>
</evidence>
<feature type="transmembrane region" description="Helical" evidence="6">
    <location>
        <begin position="71"/>
        <end position="89"/>
    </location>
</feature>
<evidence type="ECO:0000256" key="3">
    <source>
        <dbReference type="ARBA" id="ARBA00022692"/>
    </source>
</evidence>
<protein>
    <submittedName>
        <fullName evidence="7">Oligosaccharide flippase family protein</fullName>
    </submittedName>
</protein>
<feature type="transmembrane region" description="Helical" evidence="6">
    <location>
        <begin position="142"/>
        <end position="167"/>
    </location>
</feature>
<feature type="transmembrane region" description="Helical" evidence="6">
    <location>
        <begin position="218"/>
        <end position="251"/>
    </location>
</feature>
<dbReference type="Proteomes" id="UP000652681">
    <property type="component" value="Unassembled WGS sequence"/>
</dbReference>
<evidence type="ECO:0000256" key="1">
    <source>
        <dbReference type="ARBA" id="ARBA00004651"/>
    </source>
</evidence>
<keyword evidence="2" id="KW-1003">Cell membrane</keyword>
<feature type="transmembrane region" description="Helical" evidence="6">
    <location>
        <begin position="375"/>
        <end position="398"/>
    </location>
</feature>
<reference evidence="7" key="1">
    <citation type="submission" date="2020-09" db="EMBL/GenBank/DDBJ databases">
        <title>Taishania pollutisoli gen. nov., sp. nov., Isolated from Tetrabromobisphenol A-Contaminated Soil.</title>
        <authorList>
            <person name="Chen Q."/>
        </authorList>
    </citation>
    <scope>NUCLEOTIDE SEQUENCE</scope>
    <source>
        <strain evidence="7">CZZ-1</strain>
    </source>
</reference>
<feature type="transmembrane region" description="Helical" evidence="6">
    <location>
        <begin position="315"/>
        <end position="334"/>
    </location>
</feature>
<dbReference type="PANTHER" id="PTHR30250">
    <property type="entry name" value="PST FAMILY PREDICTED COLANIC ACID TRANSPORTER"/>
    <property type="match status" value="1"/>
</dbReference>
<evidence type="ECO:0000256" key="5">
    <source>
        <dbReference type="ARBA" id="ARBA00023136"/>
    </source>
</evidence>
<dbReference type="PANTHER" id="PTHR30250:SF28">
    <property type="entry name" value="POLYSACCHARIDE BIOSYNTHESIS PROTEIN"/>
    <property type="match status" value="1"/>
</dbReference>
<accession>A0A8J6P563</accession>
<comment type="caution">
    <text evidence="7">The sequence shown here is derived from an EMBL/GenBank/DDBJ whole genome shotgun (WGS) entry which is preliminary data.</text>
</comment>
<evidence type="ECO:0000256" key="6">
    <source>
        <dbReference type="SAM" id="Phobius"/>
    </source>
</evidence>
<evidence type="ECO:0000313" key="7">
    <source>
        <dbReference type="EMBL" id="MBC9811959.1"/>
    </source>
</evidence>
<organism evidence="7 8">
    <name type="scientific">Taishania pollutisoli</name>
    <dbReference type="NCBI Taxonomy" id="2766479"/>
    <lineage>
        <taxon>Bacteria</taxon>
        <taxon>Pseudomonadati</taxon>
        <taxon>Bacteroidota</taxon>
        <taxon>Flavobacteriia</taxon>
        <taxon>Flavobacteriales</taxon>
        <taxon>Crocinitomicaceae</taxon>
        <taxon>Taishania</taxon>
    </lineage>
</organism>
<dbReference type="Pfam" id="PF13440">
    <property type="entry name" value="Polysacc_synt_3"/>
    <property type="match status" value="1"/>
</dbReference>
<keyword evidence="3 6" id="KW-0812">Transmembrane</keyword>
<proteinExistence type="predicted"/>
<dbReference type="GO" id="GO:0005886">
    <property type="term" value="C:plasma membrane"/>
    <property type="evidence" value="ECO:0007669"/>
    <property type="project" value="UniProtKB-SubCell"/>
</dbReference>
<keyword evidence="5 6" id="KW-0472">Membrane</keyword>
<feature type="transmembrane region" description="Helical" evidence="6">
    <location>
        <begin position="32"/>
        <end position="50"/>
    </location>
</feature>
<dbReference type="AlphaFoldDB" id="A0A8J6P563"/>
<keyword evidence="8" id="KW-1185">Reference proteome</keyword>
<evidence type="ECO:0000256" key="2">
    <source>
        <dbReference type="ARBA" id="ARBA00022475"/>
    </source>
</evidence>
<dbReference type="EMBL" id="JACVEL010000003">
    <property type="protein sequence ID" value="MBC9811959.1"/>
    <property type="molecule type" value="Genomic_DNA"/>
</dbReference>
<dbReference type="InterPro" id="IPR050833">
    <property type="entry name" value="Poly_Biosynth_Transport"/>
</dbReference>
<feature type="transmembrane region" description="Helical" evidence="6">
    <location>
        <begin position="346"/>
        <end position="369"/>
    </location>
</feature>
<comment type="subcellular location">
    <subcellularLocation>
        <location evidence="1">Cell membrane</location>
        <topology evidence="1">Multi-pass membrane protein</topology>
    </subcellularLocation>
</comment>
<name>A0A8J6P563_9FLAO</name>
<sequence>MTGTLVAQIVSYAVSPIISRLYDPAAMSDLNLFMRVIGFISALATARFELSLPLPKQDSHSYLLFRLSLRITVITLLVCAVGGLIYSFFAATTGYYFVFGTLVLLSTFFVVFINLGTNWSIRKGKFSTISYSRISNSIVSNALRIGFGYIGWGSFGIILATFIGYVASSLGFIKNYLENRTIYSNYKSRHKTIVLVTEYKDFPSVSLPHVLVDVGRDLIIAFLVILYFGKTIFGSYSFSLVMLNVPVAIIGQAIGQVFFKKCSDLVKDKKEVISLITSTMKMLFAISIVPFTLLFFYGEPIFTFVFGKKWSEAGYYSEILAIYMFFNFMISPISNLPIILKRQKTYFFIGLTNTLIQLVFFGLLPLFVLKTDINFVKLLWIVTIAQSLIMVYTYFIFVRYAKLSGMEKE</sequence>
<feature type="transmembrane region" description="Helical" evidence="6">
    <location>
        <begin position="272"/>
        <end position="295"/>
    </location>
</feature>